<feature type="binding site" evidence="6">
    <location>
        <position position="77"/>
    </location>
    <ligand>
        <name>substrate</name>
    </ligand>
</feature>
<organism evidence="10 12">
    <name type="scientific">Campylobacter hepaticus</name>
    <dbReference type="NCBI Taxonomy" id="1813019"/>
    <lineage>
        <taxon>Bacteria</taxon>
        <taxon>Pseudomonadati</taxon>
        <taxon>Campylobacterota</taxon>
        <taxon>Epsilonproteobacteria</taxon>
        <taxon>Campylobacterales</taxon>
        <taxon>Campylobacteraceae</taxon>
        <taxon>Campylobacter</taxon>
    </lineage>
</organism>
<dbReference type="EMBL" id="QURW01000005">
    <property type="protein sequence ID" value="RQD88057.1"/>
    <property type="molecule type" value="Genomic_DNA"/>
</dbReference>
<dbReference type="GO" id="GO:0046872">
    <property type="term" value="F:metal ion binding"/>
    <property type="evidence" value="ECO:0007669"/>
    <property type="project" value="UniProtKB-UniRule"/>
</dbReference>
<dbReference type="Proteomes" id="UP000093205">
    <property type="component" value="Chromosome"/>
</dbReference>
<proteinExistence type="inferred from homology"/>
<dbReference type="SUPFAM" id="SSF55920">
    <property type="entry name" value="Creatinase/aminopeptidase"/>
    <property type="match status" value="1"/>
</dbReference>
<feature type="binding site" evidence="6">
    <location>
        <position position="105"/>
    </location>
    <ligand>
        <name>a divalent metal cation</name>
        <dbReference type="ChEBI" id="CHEBI:60240"/>
        <label>1</label>
    </ligand>
</feature>
<evidence type="ECO:0000313" key="9">
    <source>
        <dbReference type="EMBL" id="AXP09294.1"/>
    </source>
</evidence>
<evidence type="ECO:0000256" key="5">
    <source>
        <dbReference type="ARBA" id="ARBA00022801"/>
    </source>
</evidence>
<dbReference type="PANTHER" id="PTHR43330:SF27">
    <property type="entry name" value="METHIONINE AMINOPEPTIDASE"/>
    <property type="match status" value="1"/>
</dbReference>
<accession>A0A424Z1L0</accession>
<keyword evidence="5 6" id="KW-0378">Hydrolase</keyword>
<evidence type="ECO:0000256" key="3">
    <source>
        <dbReference type="ARBA" id="ARBA00022670"/>
    </source>
</evidence>
<dbReference type="GO" id="GO:0006508">
    <property type="term" value="P:proteolysis"/>
    <property type="evidence" value="ECO:0007669"/>
    <property type="project" value="UniProtKB-KW"/>
</dbReference>
<dbReference type="HAMAP" id="MF_01974">
    <property type="entry name" value="MetAP_1"/>
    <property type="match status" value="1"/>
</dbReference>
<dbReference type="OrthoDB" id="9802055at2"/>
<name>A0A424Z1L0_9BACT</name>
<feature type="binding site" evidence="6">
    <location>
        <position position="205"/>
    </location>
    <ligand>
        <name>a divalent metal cation</name>
        <dbReference type="ChEBI" id="CHEBI:60240"/>
        <label>2</label>
        <note>catalytic</note>
    </ligand>
</feature>
<dbReference type="EC" id="3.4.11.18" evidence="6 7"/>
<evidence type="ECO:0000256" key="6">
    <source>
        <dbReference type="HAMAP-Rule" id="MF_01974"/>
    </source>
</evidence>
<sequence length="253" mass="27334">MIEIKKPDEIEKLRIANQVVAKTLDFLEKEIKIGMSLKQIDQMAEDYILSLGAKPSFKGLYGFPGAICTSLNQVCIHGIPDDKILKAGDILGIDVGSVVGGYYGDAARTIAIGEISSLDQALISCAKDALYHAIDIIKEGMRFKELSAALGEFIQTRGFVPLRGYCGHGIGRKPHGEPEILNYLENGANAKSGPKIKNGMVFCIEPMICQKDGTPKHYNGKWDAGSVDGLNSAHYEHCVAVVNGRAEILSAIV</sequence>
<feature type="binding site" evidence="6">
    <location>
        <position position="175"/>
    </location>
    <ligand>
        <name>substrate</name>
    </ligand>
</feature>
<protein>
    <recommendedName>
        <fullName evidence="6 7">Methionine aminopeptidase</fullName>
        <shortName evidence="6">MAP</shortName>
        <shortName evidence="6">MetAP</shortName>
        <ecNumber evidence="6 7">3.4.11.18</ecNumber>
    </recommendedName>
    <alternativeName>
        <fullName evidence="6">Peptidase M</fullName>
    </alternativeName>
</protein>
<feature type="binding site" evidence="6">
    <location>
        <position position="236"/>
    </location>
    <ligand>
        <name>a divalent metal cation</name>
        <dbReference type="ChEBI" id="CHEBI:60240"/>
        <label>2</label>
        <note>catalytic</note>
    </ligand>
</feature>
<dbReference type="RefSeq" id="WP_066779122.1">
    <property type="nucleotide sequence ID" value="NZ_CBCSFE010000007.1"/>
</dbReference>
<feature type="domain" description="Peptidase M24" evidence="8">
    <location>
        <begin position="11"/>
        <end position="241"/>
    </location>
</feature>
<dbReference type="InterPro" id="IPR002467">
    <property type="entry name" value="Pept_M24A_MAP1"/>
</dbReference>
<gene>
    <name evidence="6 10" type="primary">map</name>
    <name evidence="9" type="ORF">A2J15_006435</name>
    <name evidence="10" type="ORF">DZD40_02940</name>
</gene>
<keyword evidence="3 6" id="KW-0645">Protease</keyword>
<dbReference type="InterPro" id="IPR036005">
    <property type="entry name" value="Creatinase/aminopeptidase-like"/>
</dbReference>
<evidence type="ECO:0000256" key="2">
    <source>
        <dbReference type="ARBA" id="ARBA00022438"/>
    </source>
</evidence>
<dbReference type="GO" id="GO:0004239">
    <property type="term" value="F:initiator methionyl aminopeptidase activity"/>
    <property type="evidence" value="ECO:0007669"/>
    <property type="project" value="UniProtKB-UniRule"/>
</dbReference>
<dbReference type="Proteomes" id="UP000286095">
    <property type="component" value="Unassembled WGS sequence"/>
</dbReference>
<evidence type="ECO:0000313" key="11">
    <source>
        <dbReference type="Proteomes" id="UP000093205"/>
    </source>
</evidence>
<comment type="similarity">
    <text evidence="6">Belongs to the peptidase M24A family. Methionine aminopeptidase type 1 subfamily.</text>
</comment>
<feature type="binding site" evidence="6">
    <location>
        <position position="168"/>
    </location>
    <ligand>
        <name>a divalent metal cation</name>
        <dbReference type="ChEBI" id="CHEBI:60240"/>
        <label>2</label>
        <note>catalytic</note>
    </ligand>
</feature>
<keyword evidence="2 6" id="KW-0031">Aminopeptidase</keyword>
<feature type="binding site" evidence="6">
    <location>
        <position position="236"/>
    </location>
    <ligand>
        <name>a divalent metal cation</name>
        <dbReference type="ChEBI" id="CHEBI:60240"/>
        <label>1</label>
    </ligand>
</feature>
<dbReference type="NCBIfam" id="TIGR00500">
    <property type="entry name" value="met_pdase_I"/>
    <property type="match status" value="1"/>
</dbReference>
<dbReference type="GO" id="GO:0005829">
    <property type="term" value="C:cytosol"/>
    <property type="evidence" value="ECO:0007669"/>
    <property type="project" value="TreeGrafter"/>
</dbReference>
<dbReference type="CDD" id="cd01086">
    <property type="entry name" value="MetAP1"/>
    <property type="match status" value="1"/>
</dbReference>
<evidence type="ECO:0000313" key="10">
    <source>
        <dbReference type="EMBL" id="RQD88057.1"/>
    </source>
</evidence>
<dbReference type="GeneID" id="44005162"/>
<feature type="binding site" evidence="6">
    <location>
        <position position="105"/>
    </location>
    <ligand>
        <name>a divalent metal cation</name>
        <dbReference type="ChEBI" id="CHEBI:60240"/>
        <label>2</label>
        <note>catalytic</note>
    </ligand>
</feature>
<dbReference type="InterPro" id="IPR001714">
    <property type="entry name" value="Pept_M24_MAP"/>
</dbReference>
<evidence type="ECO:0000256" key="1">
    <source>
        <dbReference type="ARBA" id="ARBA00002521"/>
    </source>
</evidence>
<dbReference type="EMBL" id="CP031611">
    <property type="protein sequence ID" value="AXP09294.1"/>
    <property type="molecule type" value="Genomic_DNA"/>
</dbReference>
<dbReference type="PROSITE" id="PS00680">
    <property type="entry name" value="MAP_1"/>
    <property type="match status" value="1"/>
</dbReference>
<dbReference type="PANTHER" id="PTHR43330">
    <property type="entry name" value="METHIONINE AMINOPEPTIDASE"/>
    <property type="match status" value="1"/>
</dbReference>
<evidence type="ECO:0000256" key="7">
    <source>
        <dbReference type="RuleBase" id="RU003653"/>
    </source>
</evidence>
<comment type="cofactor">
    <cofactor evidence="6">
        <name>Co(2+)</name>
        <dbReference type="ChEBI" id="CHEBI:48828"/>
    </cofactor>
    <cofactor evidence="6">
        <name>Zn(2+)</name>
        <dbReference type="ChEBI" id="CHEBI:29105"/>
    </cofactor>
    <cofactor evidence="6">
        <name>Mn(2+)</name>
        <dbReference type="ChEBI" id="CHEBI:29035"/>
    </cofactor>
    <cofactor evidence="6">
        <name>Fe(2+)</name>
        <dbReference type="ChEBI" id="CHEBI:29033"/>
    </cofactor>
    <text evidence="6">Binds 2 divalent metal cations per subunit. Has a high-affinity and a low affinity metal-binding site. The true nature of the physiological cofactor is under debate. The enzyme is active with cobalt, zinc, manganese or divalent iron ions. Most likely, methionine aminopeptidases function as mononuclear Fe(2+)-metalloproteases under physiological conditions, and the catalytically relevant metal-binding site has been assigned to the histidine-containing high-affinity site.</text>
</comment>
<keyword evidence="4 6" id="KW-0479">Metal-binding</keyword>
<comment type="function">
    <text evidence="1 6">Removes the N-terminal methionine from nascent proteins. The N-terminal methionine is often cleaved when the second residue in the primary sequence is small and uncharged (Met-Ala-, Cys, Gly, Pro, Ser, Thr, or Val). Requires deformylation of the N(alpha)-formylated initiator methionine before it can be hydrolyzed.</text>
</comment>
<comment type="catalytic activity">
    <reaction evidence="6 7">
        <text>Release of N-terminal amino acids, preferentially methionine, from peptides and arylamides.</text>
        <dbReference type="EC" id="3.4.11.18"/>
    </reaction>
</comment>
<dbReference type="Gene3D" id="3.90.230.10">
    <property type="entry name" value="Creatinase/methionine aminopeptidase superfamily"/>
    <property type="match status" value="1"/>
</dbReference>
<comment type="subunit">
    <text evidence="6">Monomer.</text>
</comment>
<keyword evidence="11" id="KW-1185">Reference proteome</keyword>
<evidence type="ECO:0000256" key="4">
    <source>
        <dbReference type="ARBA" id="ARBA00022723"/>
    </source>
</evidence>
<dbReference type="AlphaFoldDB" id="A0A424Z1L0"/>
<evidence type="ECO:0000259" key="8">
    <source>
        <dbReference type="Pfam" id="PF00557"/>
    </source>
</evidence>
<dbReference type="PRINTS" id="PR00599">
    <property type="entry name" value="MAPEPTIDASE"/>
</dbReference>
<dbReference type="InterPro" id="IPR000994">
    <property type="entry name" value="Pept_M24"/>
</dbReference>
<dbReference type="KEGG" id="chw:A2J15_006435"/>
<evidence type="ECO:0000313" key="12">
    <source>
        <dbReference type="Proteomes" id="UP000286095"/>
    </source>
</evidence>
<dbReference type="STRING" id="1813019.A2J15_04670"/>
<feature type="binding site" evidence="6">
    <location>
        <position position="94"/>
    </location>
    <ligand>
        <name>a divalent metal cation</name>
        <dbReference type="ChEBI" id="CHEBI:60240"/>
        <label>1</label>
    </ligand>
</feature>
<dbReference type="GO" id="GO:0070006">
    <property type="term" value="F:metalloaminopeptidase activity"/>
    <property type="evidence" value="ECO:0007669"/>
    <property type="project" value="UniProtKB-UniRule"/>
</dbReference>
<dbReference type="Pfam" id="PF00557">
    <property type="entry name" value="Peptidase_M24"/>
    <property type="match status" value="1"/>
</dbReference>
<reference evidence="11 12" key="1">
    <citation type="submission" date="2018-08" db="EMBL/GenBank/DDBJ databases">
        <title>Survival mechanisms of Campylobacter hepaticus identified by genomic analysis and comparative transcriptomic analysis of in vivo and in vitro derived bacteria.</title>
        <authorList>
            <person name="Van T.T.H."/>
            <person name="Moore R.J."/>
        </authorList>
    </citation>
    <scope>NUCLEOTIDE SEQUENCE [LARGE SCALE GENOMIC DNA]</scope>
    <source>
        <strain evidence="10 12">54L</strain>
        <strain evidence="9 11">HV10</strain>
    </source>
</reference>